<evidence type="ECO:0000256" key="1">
    <source>
        <dbReference type="SAM" id="MobiDB-lite"/>
    </source>
</evidence>
<evidence type="ECO:0000313" key="2">
    <source>
        <dbReference type="EMBL" id="GBP36626.1"/>
    </source>
</evidence>
<name>A0A4C1VCW7_EUMVA</name>
<reference evidence="2 3" key="1">
    <citation type="journal article" date="2019" name="Commun. Biol.">
        <title>The bagworm genome reveals a unique fibroin gene that provides high tensile strength.</title>
        <authorList>
            <person name="Kono N."/>
            <person name="Nakamura H."/>
            <person name="Ohtoshi R."/>
            <person name="Tomita M."/>
            <person name="Numata K."/>
            <person name="Arakawa K."/>
        </authorList>
    </citation>
    <scope>NUCLEOTIDE SEQUENCE [LARGE SCALE GENOMIC DNA]</scope>
</reference>
<keyword evidence="3" id="KW-1185">Reference proteome</keyword>
<dbReference type="EMBL" id="BGZK01000321">
    <property type="protein sequence ID" value="GBP36626.1"/>
    <property type="molecule type" value="Genomic_DNA"/>
</dbReference>
<sequence>MEWHGKPNENGKWNGNRIANGPGHNRNAERDRLDLGKDTLLARKRPTETLRVVGGAAARACARAAGPRSVERLAPSACRPAVGFRRNSNSPGLLRTAPAAVGTKRTISVPMTLFRRVPVRPLSERGGVRIVSVIERANEGVGAEESVRARASRGARDALTGIDVQTWLILVNIKVVFKGQYYIPSKKDKDVNASTKVSMWYLERVSCTTIERKFDSLDECVYGIGRTPCTRRAGA</sequence>
<accession>A0A4C1VCW7</accession>
<organism evidence="2 3">
    <name type="scientific">Eumeta variegata</name>
    <name type="common">Bagworm moth</name>
    <name type="synonym">Eumeta japonica</name>
    <dbReference type="NCBI Taxonomy" id="151549"/>
    <lineage>
        <taxon>Eukaryota</taxon>
        <taxon>Metazoa</taxon>
        <taxon>Ecdysozoa</taxon>
        <taxon>Arthropoda</taxon>
        <taxon>Hexapoda</taxon>
        <taxon>Insecta</taxon>
        <taxon>Pterygota</taxon>
        <taxon>Neoptera</taxon>
        <taxon>Endopterygota</taxon>
        <taxon>Lepidoptera</taxon>
        <taxon>Glossata</taxon>
        <taxon>Ditrysia</taxon>
        <taxon>Tineoidea</taxon>
        <taxon>Psychidae</taxon>
        <taxon>Oiketicinae</taxon>
        <taxon>Eumeta</taxon>
    </lineage>
</organism>
<dbReference type="Proteomes" id="UP000299102">
    <property type="component" value="Unassembled WGS sequence"/>
</dbReference>
<evidence type="ECO:0000313" key="3">
    <source>
        <dbReference type="Proteomes" id="UP000299102"/>
    </source>
</evidence>
<comment type="caution">
    <text evidence="2">The sequence shown here is derived from an EMBL/GenBank/DDBJ whole genome shotgun (WGS) entry which is preliminary data.</text>
</comment>
<protein>
    <submittedName>
        <fullName evidence="2">Uncharacterized protein</fullName>
    </submittedName>
</protein>
<proteinExistence type="predicted"/>
<gene>
    <name evidence="2" type="ORF">EVAR_35210_1</name>
</gene>
<feature type="region of interest" description="Disordered" evidence="1">
    <location>
        <begin position="1"/>
        <end position="31"/>
    </location>
</feature>
<dbReference type="AlphaFoldDB" id="A0A4C1VCW7"/>